<dbReference type="Proteomes" id="UP000515570">
    <property type="component" value="Chromosome"/>
</dbReference>
<gene>
    <name evidence="1" type="ORF">HW450_08805</name>
</gene>
<dbReference type="SUPFAM" id="SSF46689">
    <property type="entry name" value="Homeodomain-like"/>
    <property type="match status" value="1"/>
</dbReference>
<dbReference type="InterPro" id="IPR009057">
    <property type="entry name" value="Homeodomain-like_sf"/>
</dbReference>
<keyword evidence="2" id="KW-1185">Reference proteome</keyword>
<dbReference type="Gene3D" id="1.10.357.10">
    <property type="entry name" value="Tetracycline Repressor, domain 2"/>
    <property type="match status" value="1"/>
</dbReference>
<dbReference type="EMBL" id="CP059833">
    <property type="protein sequence ID" value="QMV84462.1"/>
    <property type="molecule type" value="Genomic_DNA"/>
</dbReference>
<accession>A0A7G5FCX1</accession>
<dbReference type="InterPro" id="IPR036271">
    <property type="entry name" value="Tet_transcr_reg_TetR-rel_C_sf"/>
</dbReference>
<evidence type="ECO:0000313" key="1">
    <source>
        <dbReference type="EMBL" id="QMV84462.1"/>
    </source>
</evidence>
<evidence type="ECO:0000313" key="2">
    <source>
        <dbReference type="Proteomes" id="UP000515570"/>
    </source>
</evidence>
<dbReference type="RefSeq" id="WP_182385271.1">
    <property type="nucleotide sequence ID" value="NZ_CP059833.1"/>
</dbReference>
<dbReference type="Gene3D" id="1.10.10.60">
    <property type="entry name" value="Homeodomain-like"/>
    <property type="match status" value="1"/>
</dbReference>
<name>A0A7G5FCX1_9CORY</name>
<reference evidence="1 2" key="1">
    <citation type="submission" date="2020-07" db="EMBL/GenBank/DDBJ databases">
        <title>non toxigenic Corynebacterium sp. nov from a clinical source.</title>
        <authorList>
            <person name="Bernier A.-M."/>
            <person name="Bernard K."/>
        </authorList>
    </citation>
    <scope>NUCLEOTIDE SEQUENCE [LARGE SCALE GENOMIC DNA]</scope>
    <source>
        <strain evidence="2">NML 93-0612</strain>
    </source>
</reference>
<organism evidence="1 2">
    <name type="scientific">Corynebacterium hindlerae</name>
    <dbReference type="NCBI Taxonomy" id="699041"/>
    <lineage>
        <taxon>Bacteria</taxon>
        <taxon>Bacillati</taxon>
        <taxon>Actinomycetota</taxon>
        <taxon>Actinomycetes</taxon>
        <taxon>Mycobacteriales</taxon>
        <taxon>Corynebacteriaceae</taxon>
        <taxon>Corynebacterium</taxon>
    </lineage>
</organism>
<protein>
    <submittedName>
        <fullName evidence="1">TetR/AcrR family transcriptional regulator</fullName>
    </submittedName>
</protein>
<sequence length="186" mass="20646">MLTPRQRELFDALYTHFLTHGFADFTIDGAAAAHHCSKSTVYALGRTRDDIIRRILVTFFKEVTRQVDAQLAGLRTQQAILETYFSAMTSALEPASPAFMRDLATEPVAREVYELNTAAATEKIAGIIDKGVEKGEFSTTAPEFLTLIIRSTMEQIQQGTYAATLPFADAYRELGKLILHGIVTRV</sequence>
<dbReference type="AlphaFoldDB" id="A0A7G5FCX1"/>
<dbReference type="SUPFAM" id="SSF48498">
    <property type="entry name" value="Tetracyclin repressor-like, C-terminal domain"/>
    <property type="match status" value="1"/>
</dbReference>
<proteinExistence type="predicted"/>